<comment type="similarity">
    <text evidence="2">Belongs to the IQD family.</text>
</comment>
<dbReference type="Proteomes" id="UP000594638">
    <property type="component" value="Unassembled WGS sequence"/>
</dbReference>
<sequence length="810" mass="88317">MGRSGASSCFKIITCGSDSVDRDDIQATDRDDSSDRWGWSFRKKSARHQVLNNTVISGAPSLNKASSASATVSFQSQPNLTSPEKTSLIQLTDEKIELPAQVSSKLLDTITVREDNPAVKGSPEESIVIAIQAAIRGFLAQKLLLKHKNIIKLQAAVRGHIVRQHAVGTLRCVQAIIKMQILVRARRACQLVEGSLEKEKNNHGNDGHIPTLLGSRGEDKPVTYTSIEKILRNRFARQLLESTPRSKTINIKCEPSKSDVAWKWLERWMSVSSVSNEETHESGLAAEQQEKENRGCSVAQGEIVVPSESYSEPKNFMLDVGASSRTSENDDSLITYDAENLDLQANISTPPSLSHINEQSQSPSPSPSPSQSQSQSQNIDKSNSRYNISESLPIQTEESDLISEVENLSVPGKAETANEDMIAAKRFPPEQPETDVKKLTFSSRKASNPAFIAAQSKFEELSSATNSTKLTPLSNQHHGVEPKADKTFSATDQTVGSREMGLADNSVSHASVLQIGGSECGTELSISSTLDSPDRSEVGAIEFEQGQKFLDVIDHPEINENVGVETSIPANDLSHTKSDKPERLDSANHAEGESDNSFNAADSSQGKEKPDTDPIDVKLELKSEASHPVYKLSPEASPRSHTTISESHATPSSQTSVKTRKTRSAKGESNWKSTSSSVDKTSPSNRNLDSGARSSLEQLPKDHKTGKRRNSNGATKPDNVDQEPRDSGSSNSVPSYMQATESARAKAITSSSPRSSPDVQDKDIYIKKRHSLPGTNGRQGSPHIERSMSQTQQGTKGNEMHSPQDRKWRR</sequence>
<name>A0A8S0UHB9_OLEEU</name>
<reference evidence="4 5" key="1">
    <citation type="submission" date="2019-12" db="EMBL/GenBank/DDBJ databases">
        <authorList>
            <person name="Alioto T."/>
            <person name="Alioto T."/>
            <person name="Gomez Garrido J."/>
        </authorList>
    </citation>
    <scope>NUCLEOTIDE SEQUENCE [LARGE SCALE GENOMIC DNA]</scope>
</reference>
<dbReference type="AlphaFoldDB" id="A0A8S0UHB9"/>
<gene>
    <name evidence="4" type="ORF">OLEA9_A066033</name>
</gene>
<feature type="region of interest" description="Disordered" evidence="3">
    <location>
        <begin position="561"/>
        <end position="810"/>
    </location>
</feature>
<feature type="compositionally biased region" description="Polar residues" evidence="3">
    <location>
        <begin position="787"/>
        <end position="796"/>
    </location>
</feature>
<feature type="region of interest" description="Disordered" evidence="3">
    <location>
        <begin position="275"/>
        <end position="297"/>
    </location>
</feature>
<feature type="compositionally biased region" description="Polar residues" evidence="3">
    <location>
        <begin position="748"/>
        <end position="758"/>
    </location>
</feature>
<feature type="compositionally biased region" description="Polar residues" evidence="3">
    <location>
        <begin position="639"/>
        <end position="657"/>
    </location>
</feature>
<feature type="compositionally biased region" description="Basic and acidic residues" evidence="3">
    <location>
        <begin position="605"/>
        <end position="625"/>
    </location>
</feature>
<evidence type="ECO:0000313" key="5">
    <source>
        <dbReference type="Proteomes" id="UP000594638"/>
    </source>
</evidence>
<feature type="region of interest" description="Disordered" evidence="3">
    <location>
        <begin position="462"/>
        <end position="488"/>
    </location>
</feature>
<proteinExistence type="inferred from homology"/>
<comment type="caution">
    <text evidence="4">The sequence shown here is derived from an EMBL/GenBank/DDBJ whole genome shotgun (WGS) entry which is preliminary data.</text>
</comment>
<protein>
    <submittedName>
        <fullName evidence="4">IQ-DOMAIN 32</fullName>
    </submittedName>
</protein>
<feature type="compositionally biased region" description="Polar residues" evidence="3">
    <location>
        <begin position="685"/>
        <end position="697"/>
    </location>
</feature>
<feature type="compositionally biased region" description="Low complexity" evidence="3">
    <location>
        <begin position="359"/>
        <end position="377"/>
    </location>
</feature>
<accession>A0A8S0UHB9</accession>
<dbReference type="Pfam" id="PF00612">
    <property type="entry name" value="IQ"/>
    <property type="match status" value="2"/>
</dbReference>
<dbReference type="Gene3D" id="1.20.5.190">
    <property type="match status" value="1"/>
</dbReference>
<feature type="compositionally biased region" description="Polar residues" evidence="3">
    <location>
        <begin position="595"/>
        <end position="604"/>
    </location>
</feature>
<feature type="region of interest" description="Disordered" evidence="3">
    <location>
        <begin position="347"/>
        <end position="386"/>
    </location>
</feature>
<dbReference type="PANTHER" id="PTHR32295:SF154">
    <property type="entry name" value="PROTEIN IQ-DOMAIN 32"/>
    <property type="match status" value="1"/>
</dbReference>
<dbReference type="GO" id="GO:0005516">
    <property type="term" value="F:calmodulin binding"/>
    <property type="evidence" value="ECO:0007669"/>
    <property type="project" value="UniProtKB-KW"/>
</dbReference>
<feature type="compositionally biased region" description="Basic and acidic residues" evidence="3">
    <location>
        <begin position="798"/>
        <end position="810"/>
    </location>
</feature>
<dbReference type="Gramene" id="OE9A066033T5">
    <property type="protein sequence ID" value="OE9A066033C5"/>
    <property type="gene ID" value="OE9A066033"/>
</dbReference>
<dbReference type="EMBL" id="CACTIH010007729">
    <property type="protein sequence ID" value="CAA3017698.1"/>
    <property type="molecule type" value="Genomic_DNA"/>
</dbReference>
<evidence type="ECO:0000256" key="2">
    <source>
        <dbReference type="ARBA" id="ARBA00024341"/>
    </source>
</evidence>
<feature type="compositionally biased region" description="Polar residues" evidence="3">
    <location>
        <begin position="347"/>
        <end position="358"/>
    </location>
</feature>
<keyword evidence="5" id="KW-1185">Reference proteome</keyword>
<feature type="compositionally biased region" description="Polar residues" evidence="3">
    <location>
        <begin position="727"/>
        <end position="741"/>
    </location>
</feature>
<dbReference type="PANTHER" id="PTHR32295">
    <property type="entry name" value="IQ-DOMAIN 5-RELATED"/>
    <property type="match status" value="1"/>
</dbReference>
<dbReference type="OrthoDB" id="1747078at2759"/>
<evidence type="ECO:0000256" key="3">
    <source>
        <dbReference type="SAM" id="MobiDB-lite"/>
    </source>
</evidence>
<dbReference type="SMART" id="SM00015">
    <property type="entry name" value="IQ"/>
    <property type="match status" value="2"/>
</dbReference>
<dbReference type="PROSITE" id="PS50096">
    <property type="entry name" value="IQ"/>
    <property type="match status" value="2"/>
</dbReference>
<evidence type="ECO:0000256" key="1">
    <source>
        <dbReference type="ARBA" id="ARBA00022860"/>
    </source>
</evidence>
<feature type="compositionally biased region" description="Basic and acidic residues" evidence="3">
    <location>
        <begin position="574"/>
        <end position="592"/>
    </location>
</feature>
<organism evidence="4 5">
    <name type="scientific">Olea europaea subsp. europaea</name>
    <dbReference type="NCBI Taxonomy" id="158383"/>
    <lineage>
        <taxon>Eukaryota</taxon>
        <taxon>Viridiplantae</taxon>
        <taxon>Streptophyta</taxon>
        <taxon>Embryophyta</taxon>
        <taxon>Tracheophyta</taxon>
        <taxon>Spermatophyta</taxon>
        <taxon>Magnoliopsida</taxon>
        <taxon>eudicotyledons</taxon>
        <taxon>Gunneridae</taxon>
        <taxon>Pentapetalae</taxon>
        <taxon>asterids</taxon>
        <taxon>lamiids</taxon>
        <taxon>Lamiales</taxon>
        <taxon>Oleaceae</taxon>
        <taxon>Oleeae</taxon>
        <taxon>Olea</taxon>
    </lineage>
</organism>
<dbReference type="InterPro" id="IPR000048">
    <property type="entry name" value="IQ_motif_EF-hand-BS"/>
</dbReference>
<keyword evidence="1" id="KW-0112">Calmodulin-binding</keyword>
<feature type="compositionally biased region" description="Low complexity" evidence="3">
    <location>
        <begin position="672"/>
        <end position="684"/>
    </location>
</feature>
<feature type="compositionally biased region" description="Polar residues" evidence="3">
    <location>
        <begin position="462"/>
        <end position="477"/>
    </location>
</feature>
<evidence type="ECO:0000313" key="4">
    <source>
        <dbReference type="EMBL" id="CAA3017698.1"/>
    </source>
</evidence>